<organism evidence="5 6">
    <name type="scientific">Pseudaeromonas sharmana</name>
    <dbReference type="NCBI Taxonomy" id="328412"/>
    <lineage>
        <taxon>Bacteria</taxon>
        <taxon>Pseudomonadati</taxon>
        <taxon>Pseudomonadota</taxon>
        <taxon>Gammaproteobacteria</taxon>
        <taxon>Aeromonadales</taxon>
        <taxon>Aeromonadaceae</taxon>
        <taxon>Pseudaeromonas</taxon>
    </lineage>
</organism>
<dbReference type="Pfam" id="PF13302">
    <property type="entry name" value="Acetyltransf_3"/>
    <property type="match status" value="1"/>
</dbReference>
<keyword evidence="6" id="KW-1185">Reference proteome</keyword>
<dbReference type="EC" id="2.3.1.-" evidence="5"/>
<dbReference type="SUPFAM" id="SSF55729">
    <property type="entry name" value="Acyl-CoA N-acyltransferases (Nat)"/>
    <property type="match status" value="1"/>
</dbReference>
<keyword evidence="2 5" id="KW-0012">Acyltransferase</keyword>
<dbReference type="EMBL" id="JBHSAF010000014">
    <property type="protein sequence ID" value="MFC3914377.1"/>
    <property type="molecule type" value="Genomic_DNA"/>
</dbReference>
<dbReference type="PROSITE" id="PS51186">
    <property type="entry name" value="GNAT"/>
    <property type="match status" value="1"/>
</dbReference>
<sequence>MSVPEIHTARLRLTVLSARDGALLYRYVNNNRAHLAPWEPQRDEAYYTLSACEDRLFVGYQHWLRGDALPWVALHPETGEMVASCHASQISRGAFQACYLGYSIAAEYQGQGLMREVVAGCIDYLFTELRLHRVMANYMPHNHRSARLLTALQFEREGYARQYLQIAGQWQDHVLTARINPYSSG</sequence>
<dbReference type="InterPro" id="IPR000182">
    <property type="entry name" value="GNAT_dom"/>
</dbReference>
<dbReference type="PANTHER" id="PTHR43792:SF8">
    <property type="entry name" value="[RIBOSOMAL PROTEIN US5]-ALANINE N-ACETYLTRANSFERASE"/>
    <property type="match status" value="1"/>
</dbReference>
<protein>
    <submittedName>
        <fullName evidence="5">GNAT family N-acetyltransferase</fullName>
        <ecNumber evidence="5">2.3.1.-</ecNumber>
    </submittedName>
</protein>
<evidence type="ECO:0000256" key="3">
    <source>
        <dbReference type="ARBA" id="ARBA00038502"/>
    </source>
</evidence>
<feature type="domain" description="N-acetyltransferase" evidence="4">
    <location>
        <begin position="25"/>
        <end position="181"/>
    </location>
</feature>
<comment type="similarity">
    <text evidence="3">Belongs to the acetyltransferase family. RimJ subfamily.</text>
</comment>
<proteinExistence type="inferred from homology"/>
<evidence type="ECO:0000313" key="5">
    <source>
        <dbReference type="EMBL" id="MFC3914377.1"/>
    </source>
</evidence>
<dbReference type="RefSeq" id="WP_377153183.1">
    <property type="nucleotide sequence ID" value="NZ_JBHSAF010000014.1"/>
</dbReference>
<evidence type="ECO:0000259" key="4">
    <source>
        <dbReference type="PROSITE" id="PS51186"/>
    </source>
</evidence>
<dbReference type="InterPro" id="IPR016181">
    <property type="entry name" value="Acyl_CoA_acyltransferase"/>
</dbReference>
<reference evidence="6" key="1">
    <citation type="journal article" date="2019" name="Int. J. Syst. Evol. Microbiol.">
        <title>The Global Catalogue of Microorganisms (GCM) 10K type strain sequencing project: providing services to taxonomists for standard genome sequencing and annotation.</title>
        <authorList>
            <consortium name="The Broad Institute Genomics Platform"/>
            <consortium name="The Broad Institute Genome Sequencing Center for Infectious Disease"/>
            <person name="Wu L."/>
            <person name="Ma J."/>
        </authorList>
    </citation>
    <scope>NUCLEOTIDE SEQUENCE [LARGE SCALE GENOMIC DNA]</scope>
    <source>
        <strain evidence="6">CCUG 54939</strain>
    </source>
</reference>
<accession>A0ABV8CQD2</accession>
<dbReference type="GO" id="GO:0016746">
    <property type="term" value="F:acyltransferase activity"/>
    <property type="evidence" value="ECO:0007669"/>
    <property type="project" value="UniProtKB-KW"/>
</dbReference>
<dbReference type="Proteomes" id="UP001595692">
    <property type="component" value="Unassembled WGS sequence"/>
</dbReference>
<gene>
    <name evidence="5" type="ORF">ACFOSS_13005</name>
</gene>
<dbReference type="Gene3D" id="3.40.630.30">
    <property type="match status" value="1"/>
</dbReference>
<evidence type="ECO:0000256" key="1">
    <source>
        <dbReference type="ARBA" id="ARBA00022679"/>
    </source>
</evidence>
<dbReference type="PANTHER" id="PTHR43792">
    <property type="entry name" value="GNAT FAMILY, PUTATIVE (AFU_ORTHOLOGUE AFUA_3G00765)-RELATED-RELATED"/>
    <property type="match status" value="1"/>
</dbReference>
<evidence type="ECO:0000256" key="2">
    <source>
        <dbReference type="ARBA" id="ARBA00023315"/>
    </source>
</evidence>
<keyword evidence="1 5" id="KW-0808">Transferase</keyword>
<comment type="caution">
    <text evidence="5">The sequence shown here is derived from an EMBL/GenBank/DDBJ whole genome shotgun (WGS) entry which is preliminary data.</text>
</comment>
<dbReference type="InterPro" id="IPR051531">
    <property type="entry name" value="N-acetyltransferase"/>
</dbReference>
<evidence type="ECO:0000313" key="6">
    <source>
        <dbReference type="Proteomes" id="UP001595692"/>
    </source>
</evidence>
<name>A0ABV8CQD2_9GAMM</name>